<dbReference type="SUPFAM" id="SSF53448">
    <property type="entry name" value="Nucleotide-diphospho-sugar transferases"/>
    <property type="match status" value="1"/>
</dbReference>
<dbReference type="InterPro" id="IPR039528">
    <property type="entry name" value="DPM1-like"/>
</dbReference>
<dbReference type="GO" id="GO:0009247">
    <property type="term" value="P:glycolipid biosynthetic process"/>
    <property type="evidence" value="ECO:0007669"/>
    <property type="project" value="TreeGrafter"/>
</dbReference>
<evidence type="ECO:0000313" key="6">
    <source>
        <dbReference type="Proteomes" id="UP000366051"/>
    </source>
</evidence>
<dbReference type="KEGG" id="hcv:FTV88_3281"/>
<name>A0A5Q2N3G2_9FIRM</name>
<evidence type="ECO:0000256" key="2">
    <source>
        <dbReference type="ARBA" id="ARBA00022676"/>
    </source>
</evidence>
<accession>A0A5Q2N3G2</accession>
<dbReference type="Proteomes" id="UP000366051">
    <property type="component" value="Chromosome"/>
</dbReference>
<dbReference type="EMBL" id="CP045875">
    <property type="protein sequence ID" value="QGG49347.1"/>
    <property type="molecule type" value="Genomic_DNA"/>
</dbReference>
<comment type="similarity">
    <text evidence="1">Belongs to the glycosyltransferase 2 family.</text>
</comment>
<dbReference type="Pfam" id="PF00535">
    <property type="entry name" value="Glycos_transf_2"/>
    <property type="match status" value="1"/>
</dbReference>
<sequence length="232" mass="26192">MPKLLQKFHSLRRDYEDLKIVVVDDGSQDETAAIAESFSEVLDVKVIRHGENKGLGCAMMTGLQWICEKGTPNDVVVTMDADDTHDPNHIPAMLKKMNEGADVVIASRYQQGGEQVGLSQYRRLMSWGASTFLSVLFGLEGVKDYSSGYRAYRVGLLQQAFERFGSQFIEARGFDCMAEILLKLRPFRPQFAEVPLVLRYDRKAGPSKMPVLETVFQYLFLARKAARLDDRS</sequence>
<feature type="domain" description="Glycosyltransferase 2-like" evidence="4">
    <location>
        <begin position="4"/>
        <end position="159"/>
    </location>
</feature>
<evidence type="ECO:0000259" key="4">
    <source>
        <dbReference type="Pfam" id="PF00535"/>
    </source>
</evidence>
<dbReference type="InterPro" id="IPR029044">
    <property type="entry name" value="Nucleotide-diphossugar_trans"/>
</dbReference>
<dbReference type="PANTHER" id="PTHR43398:SF1">
    <property type="entry name" value="DOLICHOL-PHOSPHATE MANNOSYLTRANSFERASE SUBUNIT 1"/>
    <property type="match status" value="1"/>
</dbReference>
<evidence type="ECO:0000313" key="5">
    <source>
        <dbReference type="EMBL" id="QGG49347.1"/>
    </source>
</evidence>
<protein>
    <submittedName>
        <fullName evidence="5">Glycosyl transferase, family 2</fullName>
    </submittedName>
</protein>
<dbReference type="PANTHER" id="PTHR43398">
    <property type="entry name" value="DOLICHOL-PHOSPHATE MANNOSYLTRANSFERASE SUBUNIT 1"/>
    <property type="match status" value="1"/>
</dbReference>
<keyword evidence="3 5" id="KW-0808">Transferase</keyword>
<proteinExistence type="inferred from homology"/>
<evidence type="ECO:0000256" key="3">
    <source>
        <dbReference type="ARBA" id="ARBA00022679"/>
    </source>
</evidence>
<dbReference type="AlphaFoldDB" id="A0A5Q2N3G2"/>
<dbReference type="Gene3D" id="3.90.550.10">
    <property type="entry name" value="Spore Coat Polysaccharide Biosynthesis Protein SpsA, Chain A"/>
    <property type="match status" value="1"/>
</dbReference>
<evidence type="ECO:0000256" key="1">
    <source>
        <dbReference type="ARBA" id="ARBA00006739"/>
    </source>
</evidence>
<dbReference type="GO" id="GO:0016020">
    <property type="term" value="C:membrane"/>
    <property type="evidence" value="ECO:0007669"/>
    <property type="project" value="GOC"/>
</dbReference>
<organism evidence="5 6">
    <name type="scientific">Heliorestis convoluta</name>
    <dbReference type="NCBI Taxonomy" id="356322"/>
    <lineage>
        <taxon>Bacteria</taxon>
        <taxon>Bacillati</taxon>
        <taxon>Bacillota</taxon>
        <taxon>Clostridia</taxon>
        <taxon>Eubacteriales</taxon>
        <taxon>Heliobacteriaceae</taxon>
        <taxon>Heliorestis</taxon>
    </lineage>
</organism>
<gene>
    <name evidence="5" type="ORF">FTV88_3281</name>
</gene>
<keyword evidence="2" id="KW-0328">Glycosyltransferase</keyword>
<keyword evidence="6" id="KW-1185">Reference proteome</keyword>
<dbReference type="GO" id="GO:0004582">
    <property type="term" value="F:dolichyl-phosphate beta-D-mannosyltransferase activity"/>
    <property type="evidence" value="ECO:0007669"/>
    <property type="project" value="InterPro"/>
</dbReference>
<dbReference type="InterPro" id="IPR001173">
    <property type="entry name" value="Glyco_trans_2-like"/>
</dbReference>
<reference evidence="6" key="1">
    <citation type="submission" date="2019-11" db="EMBL/GenBank/DDBJ databases">
        <title>Genome sequence of Heliorestis convoluta strain HH, an alkaliphilic and minimalistic phototrophic bacterium from a soda lake in Egypt.</title>
        <authorList>
            <person name="Dewey E.D."/>
            <person name="Stokes L.M."/>
            <person name="Burchell B.M."/>
            <person name="Shaffer K.N."/>
            <person name="Huntington A.M."/>
            <person name="Baker J.M."/>
            <person name="Nadendla S."/>
            <person name="Giglio M.G."/>
            <person name="Touchman J.W."/>
            <person name="Blankenship R.E."/>
            <person name="Madigan M.T."/>
            <person name="Sattley W.M."/>
        </authorList>
    </citation>
    <scope>NUCLEOTIDE SEQUENCE [LARGE SCALE GENOMIC DNA]</scope>
    <source>
        <strain evidence="6">HH</strain>
    </source>
</reference>